<sequence length="104" mass="11683">MDECLLPYIDVAGFGALYRVQWLRLDKPLITSLVERWRSEMNSFHLANGEMTITLEDAVVLLGLRVDGFTVTSSTRGDWMELARVLLRVELPPGSFQGGRLSLA</sequence>
<dbReference type="EMBL" id="JAINDJ010000002">
    <property type="protein sequence ID" value="KAG9458378.1"/>
    <property type="molecule type" value="Genomic_DNA"/>
</dbReference>
<organism evidence="2 3">
    <name type="scientific">Aristolochia fimbriata</name>
    <name type="common">White veined hardy Dutchman's pipe vine</name>
    <dbReference type="NCBI Taxonomy" id="158543"/>
    <lineage>
        <taxon>Eukaryota</taxon>
        <taxon>Viridiplantae</taxon>
        <taxon>Streptophyta</taxon>
        <taxon>Embryophyta</taxon>
        <taxon>Tracheophyta</taxon>
        <taxon>Spermatophyta</taxon>
        <taxon>Magnoliopsida</taxon>
        <taxon>Magnoliidae</taxon>
        <taxon>Piperales</taxon>
        <taxon>Aristolochiaceae</taxon>
        <taxon>Aristolochia</taxon>
    </lineage>
</organism>
<feature type="domain" description="Aminotransferase-like plant mobile" evidence="1">
    <location>
        <begin position="13"/>
        <end position="84"/>
    </location>
</feature>
<evidence type="ECO:0000313" key="2">
    <source>
        <dbReference type="EMBL" id="KAG9458378.1"/>
    </source>
</evidence>
<evidence type="ECO:0000313" key="3">
    <source>
        <dbReference type="Proteomes" id="UP000825729"/>
    </source>
</evidence>
<gene>
    <name evidence="2" type="ORF">H6P81_002886</name>
</gene>
<keyword evidence="3" id="KW-1185">Reference proteome</keyword>
<dbReference type="GO" id="GO:0010073">
    <property type="term" value="P:meristem maintenance"/>
    <property type="evidence" value="ECO:0007669"/>
    <property type="project" value="InterPro"/>
</dbReference>
<dbReference type="PANTHER" id="PTHR46033:SF8">
    <property type="entry name" value="PROTEIN MAINTENANCE OF MERISTEMS-LIKE"/>
    <property type="match status" value="1"/>
</dbReference>
<dbReference type="PANTHER" id="PTHR46033">
    <property type="entry name" value="PROTEIN MAIN-LIKE 2"/>
    <property type="match status" value="1"/>
</dbReference>
<dbReference type="Proteomes" id="UP000825729">
    <property type="component" value="Unassembled WGS sequence"/>
</dbReference>
<name>A0AAV7FB95_ARIFI</name>
<evidence type="ECO:0000259" key="1">
    <source>
        <dbReference type="Pfam" id="PF10536"/>
    </source>
</evidence>
<dbReference type="InterPro" id="IPR044824">
    <property type="entry name" value="MAIN-like"/>
</dbReference>
<protein>
    <recommendedName>
        <fullName evidence="1">Aminotransferase-like plant mobile domain-containing protein</fullName>
    </recommendedName>
</protein>
<dbReference type="InterPro" id="IPR019557">
    <property type="entry name" value="AminoTfrase-like_pln_mobile"/>
</dbReference>
<proteinExistence type="predicted"/>
<accession>A0AAV7FB95</accession>
<reference evidence="2 3" key="1">
    <citation type="submission" date="2021-07" db="EMBL/GenBank/DDBJ databases">
        <title>The Aristolochia fimbriata genome: insights into angiosperm evolution, floral development and chemical biosynthesis.</title>
        <authorList>
            <person name="Jiao Y."/>
        </authorList>
    </citation>
    <scope>NUCLEOTIDE SEQUENCE [LARGE SCALE GENOMIC DNA]</scope>
    <source>
        <strain evidence="2">IBCAS-2021</strain>
        <tissue evidence="2">Leaf</tissue>
    </source>
</reference>
<dbReference type="AlphaFoldDB" id="A0AAV7FB95"/>
<comment type="caution">
    <text evidence="2">The sequence shown here is derived from an EMBL/GenBank/DDBJ whole genome shotgun (WGS) entry which is preliminary data.</text>
</comment>
<dbReference type="Pfam" id="PF10536">
    <property type="entry name" value="PMD"/>
    <property type="match status" value="1"/>
</dbReference>